<dbReference type="Proteomes" id="UP000240971">
    <property type="component" value="Unassembled WGS sequence"/>
</dbReference>
<proteinExistence type="predicted"/>
<keyword evidence="3" id="KW-1185">Reference proteome</keyword>
<evidence type="ECO:0000256" key="1">
    <source>
        <dbReference type="SAM" id="SignalP"/>
    </source>
</evidence>
<feature type="signal peptide" evidence="1">
    <location>
        <begin position="1"/>
        <end position="18"/>
    </location>
</feature>
<name>A0A2P8HLU6_CHINA</name>
<feature type="chain" id="PRO_5015200853" description="DUF4374 domain-containing protein" evidence="1">
    <location>
        <begin position="19"/>
        <end position="363"/>
    </location>
</feature>
<dbReference type="RefSeq" id="WP_106527656.1">
    <property type="nucleotide sequence ID" value="NZ_PYAW01000002.1"/>
</dbReference>
<organism evidence="2 3">
    <name type="scientific">Chitinophaga niastensis</name>
    <dbReference type="NCBI Taxonomy" id="536980"/>
    <lineage>
        <taxon>Bacteria</taxon>
        <taxon>Pseudomonadati</taxon>
        <taxon>Bacteroidota</taxon>
        <taxon>Chitinophagia</taxon>
        <taxon>Chitinophagales</taxon>
        <taxon>Chitinophagaceae</taxon>
        <taxon>Chitinophaga</taxon>
    </lineage>
</organism>
<dbReference type="EMBL" id="PYAW01000002">
    <property type="protein sequence ID" value="PSL47178.1"/>
    <property type="molecule type" value="Genomic_DNA"/>
</dbReference>
<reference evidence="2 3" key="1">
    <citation type="submission" date="2018-03" db="EMBL/GenBank/DDBJ databases">
        <title>Genomic Encyclopedia of Archaeal and Bacterial Type Strains, Phase II (KMG-II): from individual species to whole genera.</title>
        <authorList>
            <person name="Goeker M."/>
        </authorList>
    </citation>
    <scope>NUCLEOTIDE SEQUENCE [LARGE SCALE GENOMIC DNA]</scope>
    <source>
        <strain evidence="2 3">DSM 24859</strain>
    </source>
</reference>
<dbReference type="AlphaFoldDB" id="A0A2P8HLU6"/>
<evidence type="ECO:0000313" key="3">
    <source>
        <dbReference type="Proteomes" id="UP000240971"/>
    </source>
</evidence>
<accession>A0A2P8HLU6</accession>
<dbReference type="OrthoDB" id="1488726at2"/>
<sequence>MKTLSLRTLACLAVAALAISSCKKNDSPADAPAKGLDAKMLTELLTSKAPQFEHFSIDGAAGGTITSSQGTKFNIPPNIFVTASGAPVTGPVDISIREIRDVSSMILLDKPTMTDDGRMLVSYGEFFVKAVQNKQDLGLQPKNDRGIGVQVPAKQVNGGANNEIPMWGGDTTYTYTVSGYSYINQPVSITSQRTVAKGVSWHQTQFRYALFNAANGTMDFRLDSLIKWVNCDGLVATTNPKTTVMAYFTNHFNPETGTLYSGEQPSMLFFKPKNVNTLLKFYNVIMTPPAGKEGFHSYQTTIPVGMEGTFLAISAVNGQFYAEQKSVVIGTPAAGDNYTTVSFDLQPVDAATLLTLITGMNSK</sequence>
<evidence type="ECO:0008006" key="4">
    <source>
        <dbReference type="Google" id="ProtNLM"/>
    </source>
</evidence>
<evidence type="ECO:0000313" key="2">
    <source>
        <dbReference type="EMBL" id="PSL47178.1"/>
    </source>
</evidence>
<protein>
    <recommendedName>
        <fullName evidence="4">DUF4374 domain-containing protein</fullName>
    </recommendedName>
</protein>
<keyword evidence="1" id="KW-0732">Signal</keyword>
<comment type="caution">
    <text evidence="2">The sequence shown here is derived from an EMBL/GenBank/DDBJ whole genome shotgun (WGS) entry which is preliminary data.</text>
</comment>
<dbReference type="PROSITE" id="PS51257">
    <property type="entry name" value="PROKAR_LIPOPROTEIN"/>
    <property type="match status" value="1"/>
</dbReference>
<gene>
    <name evidence="2" type="ORF">CLV51_10223</name>
</gene>